<keyword evidence="2" id="KW-1133">Transmembrane helix</keyword>
<keyword evidence="2" id="KW-0812">Transmembrane</keyword>
<dbReference type="eggNOG" id="ENOG502RS82">
    <property type="taxonomic scope" value="Eukaryota"/>
</dbReference>
<dbReference type="AlphaFoldDB" id="W3X2U4"/>
<dbReference type="InParanoid" id="W3X2U4"/>
<keyword evidence="4" id="KW-1185">Reference proteome</keyword>
<dbReference type="EMBL" id="KI912114">
    <property type="protein sequence ID" value="ETS79471.1"/>
    <property type="molecule type" value="Genomic_DNA"/>
</dbReference>
<feature type="transmembrane region" description="Helical" evidence="2">
    <location>
        <begin position="389"/>
        <end position="408"/>
    </location>
</feature>
<evidence type="ECO:0000256" key="2">
    <source>
        <dbReference type="SAM" id="Phobius"/>
    </source>
</evidence>
<dbReference type="Proteomes" id="UP000030651">
    <property type="component" value="Unassembled WGS sequence"/>
</dbReference>
<proteinExistence type="predicted"/>
<dbReference type="KEGG" id="pfy:PFICI_09324"/>
<dbReference type="GeneID" id="19274337"/>
<sequence>MAAEMTQEQEPGVQVITVTNDEGTGEGPPLVTQDGGTPESEARRLESAPCYIISGTTEAAVAQIAASPESLQQQLGEEMTILGAASKRLVVVHGLPTGFTPLLSTELGIDPDLIRAVAGRKRYRPKLIPAGSCPASVVSYEYPLLLGSDGTRAVYEGNGDYDEIYGQTRDEMTPPLVCPMASSSSDNVAFCRVTAWQSDTNNVLFLDRPSWLGTSSSPDGDSLSEMDTLERQAWQCVSSEESMNNFTSTIETMVHEHWVEFMDALQPGMDKSSEGTMSLAWEIQRRLEANLHASLSSSSSSSGGSVPGLQAYSAVRPNWQALLDRGERHRRLAFDIASLKSRIERTVIWPPETIEKPRQPGGNATPWYPDEVKQESLQTEENQRSLDRVSYLGGVLLPVSIVSGILSMGDTFGPGGDLFYVFWAAGVPLTVLTLLVIYADSIRREVVYVQTSHRGGDSSSDSSSHQVAGDGSGEEGWRWNRMGNEEQVTVSMPDLESAFPPTVPYTEQIPISEPISAVPAASPYPRLDKANSVASEPVAMLEPRFGKKKPHDKATWERRELGWMGAAMCALRLSELKRQQRPPRAVGRSESRFTTTPRL</sequence>
<name>W3X2U4_PESFW</name>
<keyword evidence="2" id="KW-0472">Membrane</keyword>
<dbReference type="STRING" id="1229662.W3X2U4"/>
<dbReference type="RefSeq" id="XP_007836096.1">
    <property type="nucleotide sequence ID" value="XM_007837905.1"/>
</dbReference>
<evidence type="ECO:0000313" key="4">
    <source>
        <dbReference type="Proteomes" id="UP000030651"/>
    </source>
</evidence>
<feature type="region of interest" description="Disordered" evidence="1">
    <location>
        <begin position="1"/>
        <end position="42"/>
    </location>
</feature>
<evidence type="ECO:0000313" key="3">
    <source>
        <dbReference type="EMBL" id="ETS79471.1"/>
    </source>
</evidence>
<evidence type="ECO:0000256" key="1">
    <source>
        <dbReference type="SAM" id="MobiDB-lite"/>
    </source>
</evidence>
<feature type="region of interest" description="Disordered" evidence="1">
    <location>
        <begin position="575"/>
        <end position="599"/>
    </location>
</feature>
<feature type="transmembrane region" description="Helical" evidence="2">
    <location>
        <begin position="420"/>
        <end position="439"/>
    </location>
</feature>
<reference evidence="4" key="1">
    <citation type="journal article" date="2015" name="BMC Genomics">
        <title>Genomic and transcriptomic analysis of the endophytic fungus Pestalotiopsis fici reveals its lifestyle and high potential for synthesis of natural products.</title>
        <authorList>
            <person name="Wang X."/>
            <person name="Zhang X."/>
            <person name="Liu L."/>
            <person name="Xiang M."/>
            <person name="Wang W."/>
            <person name="Sun X."/>
            <person name="Che Y."/>
            <person name="Guo L."/>
            <person name="Liu G."/>
            <person name="Guo L."/>
            <person name="Wang C."/>
            <person name="Yin W.B."/>
            <person name="Stadler M."/>
            <person name="Zhang X."/>
            <person name="Liu X."/>
        </authorList>
    </citation>
    <scope>NUCLEOTIDE SEQUENCE [LARGE SCALE GENOMIC DNA]</scope>
    <source>
        <strain evidence="4">W106-1 / CGMCC3.15140</strain>
    </source>
</reference>
<dbReference type="OrthoDB" id="5428055at2759"/>
<dbReference type="HOGENOM" id="CLU_474870_0_0_1"/>
<accession>W3X2U4</accession>
<feature type="region of interest" description="Disordered" evidence="1">
    <location>
        <begin position="452"/>
        <end position="479"/>
    </location>
</feature>
<gene>
    <name evidence="3" type="ORF">PFICI_09324</name>
</gene>
<organism evidence="3 4">
    <name type="scientific">Pestalotiopsis fici (strain W106-1 / CGMCC3.15140)</name>
    <dbReference type="NCBI Taxonomy" id="1229662"/>
    <lineage>
        <taxon>Eukaryota</taxon>
        <taxon>Fungi</taxon>
        <taxon>Dikarya</taxon>
        <taxon>Ascomycota</taxon>
        <taxon>Pezizomycotina</taxon>
        <taxon>Sordariomycetes</taxon>
        <taxon>Xylariomycetidae</taxon>
        <taxon>Amphisphaeriales</taxon>
        <taxon>Sporocadaceae</taxon>
        <taxon>Pestalotiopsis</taxon>
    </lineage>
</organism>
<protein>
    <submittedName>
        <fullName evidence="3">Uncharacterized protein</fullName>
    </submittedName>
</protein>